<sequence>MRPVVRTIALLILAGWLAACCYGVSQLYLKFRFSFFYPSGSAQREFQDQVDEYFKLGDRTKMYVRDVDLSSAANQRRLLELCASDGVVARNEWIQADAVDCWYEALRSSEGLEGDEVLSAERFAEAASEFVRGEGGRYAEDIVFSKDRSRVEGCRFAAQYVYRETNDDEITALRSVRESGDSVGFGNGADGYAAAFPYTFQDTFTEQYDALPGEIGLSLGLASVAVAFVCFVLVGHPTVALVCVLVVGVIIIDVLGLTFFSGVNLNSVSVITLVLCTGISVDFVVHIARAFLEHVGSRSERAIKALAAMGPPVFYAGFSTFLAIVVLAFAKSYIFQVIFKGFLFLILMGFVHGLVGGPLILSLIGPGSFYGSEEEKHAAERALEESVSAGGDEGSEKAAEMA</sequence>
<feature type="transmembrane region" description="Helical" evidence="2">
    <location>
        <begin position="241"/>
        <end position="262"/>
    </location>
</feature>
<dbReference type="PROSITE" id="PS51257">
    <property type="entry name" value="PROKAR_LIPOPROTEIN"/>
    <property type="match status" value="1"/>
</dbReference>
<accession>A0A2V3ILV7</accession>
<evidence type="ECO:0000256" key="1">
    <source>
        <dbReference type="SAM" id="MobiDB-lite"/>
    </source>
</evidence>
<name>A0A2V3ILV7_9FLOR</name>
<dbReference type="InterPro" id="IPR051697">
    <property type="entry name" value="Patched_domain-protein"/>
</dbReference>
<feature type="transmembrane region" description="Helical" evidence="2">
    <location>
        <begin position="313"/>
        <end position="335"/>
    </location>
</feature>
<feature type="region of interest" description="Disordered" evidence="1">
    <location>
        <begin position="375"/>
        <end position="402"/>
    </location>
</feature>
<evidence type="ECO:0000313" key="3">
    <source>
        <dbReference type="EMBL" id="PXF43066.1"/>
    </source>
</evidence>
<gene>
    <name evidence="3" type="ORF">BWQ96_07213</name>
</gene>
<dbReference type="Gene3D" id="1.20.1640.10">
    <property type="entry name" value="Multidrug efflux transporter AcrB transmembrane domain"/>
    <property type="match status" value="1"/>
</dbReference>
<feature type="transmembrane region" description="Helical" evidence="2">
    <location>
        <begin position="215"/>
        <end position="234"/>
    </location>
</feature>
<keyword evidence="2" id="KW-0812">Transmembrane</keyword>
<evidence type="ECO:0000256" key="2">
    <source>
        <dbReference type="SAM" id="Phobius"/>
    </source>
</evidence>
<dbReference type="STRING" id="448386.A0A2V3ILV7"/>
<comment type="caution">
    <text evidence="3">The sequence shown here is derived from an EMBL/GenBank/DDBJ whole genome shotgun (WGS) entry which is preliminary data.</text>
</comment>
<keyword evidence="4" id="KW-1185">Reference proteome</keyword>
<protein>
    <submittedName>
        <fullName evidence="3">Niemann-Pick C1 protein</fullName>
    </submittedName>
</protein>
<organism evidence="3 4">
    <name type="scientific">Gracilariopsis chorda</name>
    <dbReference type="NCBI Taxonomy" id="448386"/>
    <lineage>
        <taxon>Eukaryota</taxon>
        <taxon>Rhodophyta</taxon>
        <taxon>Florideophyceae</taxon>
        <taxon>Rhodymeniophycidae</taxon>
        <taxon>Gracilariales</taxon>
        <taxon>Gracilariaceae</taxon>
        <taxon>Gracilariopsis</taxon>
    </lineage>
</organism>
<proteinExistence type="predicted"/>
<keyword evidence="2" id="KW-1133">Transmembrane helix</keyword>
<dbReference type="PANTHER" id="PTHR10796:SF92">
    <property type="entry name" value="PATCHED-RELATED, ISOFORM A"/>
    <property type="match status" value="1"/>
</dbReference>
<feature type="transmembrane region" description="Helical" evidence="2">
    <location>
        <begin position="268"/>
        <end position="292"/>
    </location>
</feature>
<dbReference type="AlphaFoldDB" id="A0A2V3ILV7"/>
<dbReference type="GO" id="GO:0016020">
    <property type="term" value="C:membrane"/>
    <property type="evidence" value="ECO:0007669"/>
    <property type="project" value="TreeGrafter"/>
</dbReference>
<feature type="transmembrane region" description="Helical" evidence="2">
    <location>
        <begin position="341"/>
        <end position="364"/>
    </location>
</feature>
<dbReference type="SUPFAM" id="SSF82866">
    <property type="entry name" value="Multidrug efflux transporter AcrB transmembrane domain"/>
    <property type="match status" value="1"/>
</dbReference>
<dbReference type="PANTHER" id="PTHR10796">
    <property type="entry name" value="PATCHED-RELATED"/>
    <property type="match status" value="1"/>
</dbReference>
<keyword evidence="2" id="KW-0472">Membrane</keyword>
<dbReference type="OrthoDB" id="5445at2759"/>
<reference evidence="3 4" key="1">
    <citation type="journal article" date="2018" name="Mol. Biol. Evol.">
        <title>Analysis of the draft genome of the red seaweed Gracilariopsis chorda provides insights into genome size evolution in Rhodophyta.</title>
        <authorList>
            <person name="Lee J."/>
            <person name="Yang E.C."/>
            <person name="Graf L."/>
            <person name="Yang J.H."/>
            <person name="Qiu H."/>
            <person name="Zel Zion U."/>
            <person name="Chan C.X."/>
            <person name="Stephens T.G."/>
            <person name="Weber A.P.M."/>
            <person name="Boo G.H."/>
            <person name="Boo S.M."/>
            <person name="Kim K.M."/>
            <person name="Shin Y."/>
            <person name="Jung M."/>
            <person name="Lee S.J."/>
            <person name="Yim H.S."/>
            <person name="Lee J.H."/>
            <person name="Bhattacharya D."/>
            <person name="Yoon H.S."/>
        </authorList>
    </citation>
    <scope>NUCLEOTIDE SEQUENCE [LARGE SCALE GENOMIC DNA]</scope>
    <source>
        <strain evidence="3 4">SKKU-2015</strain>
        <tissue evidence="3">Whole body</tissue>
    </source>
</reference>
<dbReference type="Proteomes" id="UP000247409">
    <property type="component" value="Unassembled WGS sequence"/>
</dbReference>
<evidence type="ECO:0000313" key="4">
    <source>
        <dbReference type="Proteomes" id="UP000247409"/>
    </source>
</evidence>
<feature type="compositionally biased region" description="Basic and acidic residues" evidence="1">
    <location>
        <begin position="375"/>
        <end position="384"/>
    </location>
</feature>
<dbReference type="EMBL" id="NBIV01000139">
    <property type="protein sequence ID" value="PXF43066.1"/>
    <property type="molecule type" value="Genomic_DNA"/>
</dbReference>